<keyword evidence="2" id="KW-1185">Reference proteome</keyword>
<name>A0ACC2SV45_9FUNG</name>
<comment type="caution">
    <text evidence="1">The sequence shown here is derived from an EMBL/GenBank/DDBJ whole genome shotgun (WGS) entry which is preliminary data.</text>
</comment>
<organism evidence="1 2">
    <name type="scientific">Entomophthora muscae</name>
    <dbReference type="NCBI Taxonomy" id="34485"/>
    <lineage>
        <taxon>Eukaryota</taxon>
        <taxon>Fungi</taxon>
        <taxon>Fungi incertae sedis</taxon>
        <taxon>Zoopagomycota</taxon>
        <taxon>Entomophthoromycotina</taxon>
        <taxon>Entomophthoromycetes</taxon>
        <taxon>Entomophthorales</taxon>
        <taxon>Entomophthoraceae</taxon>
        <taxon>Entomophthora</taxon>
    </lineage>
</organism>
<dbReference type="EMBL" id="QTSX02004299">
    <property type="protein sequence ID" value="KAJ9066256.1"/>
    <property type="molecule type" value="Genomic_DNA"/>
</dbReference>
<evidence type="ECO:0000313" key="2">
    <source>
        <dbReference type="Proteomes" id="UP001165960"/>
    </source>
</evidence>
<sequence length="82" mass="8962">MPTSLSCPQCPPCGLPSERPSQFFTGWHPGAPLSHKFGTLAHSCVAFLHPHLYALVAHWFGVDGTECLFLSTISRVSLWSPL</sequence>
<proteinExistence type="predicted"/>
<reference evidence="1" key="1">
    <citation type="submission" date="2022-04" db="EMBL/GenBank/DDBJ databases">
        <title>Genome of the entomopathogenic fungus Entomophthora muscae.</title>
        <authorList>
            <person name="Elya C."/>
            <person name="Lovett B.R."/>
            <person name="Lee E."/>
            <person name="Macias A.M."/>
            <person name="Hajek A.E."/>
            <person name="De Bivort B.L."/>
            <person name="Kasson M.T."/>
            <person name="De Fine Licht H.H."/>
            <person name="Stajich J.E."/>
        </authorList>
    </citation>
    <scope>NUCLEOTIDE SEQUENCE</scope>
    <source>
        <strain evidence="1">Berkeley</strain>
    </source>
</reference>
<evidence type="ECO:0000313" key="1">
    <source>
        <dbReference type="EMBL" id="KAJ9066256.1"/>
    </source>
</evidence>
<accession>A0ACC2SV45</accession>
<gene>
    <name evidence="1" type="ORF">DSO57_1011363</name>
</gene>
<protein>
    <submittedName>
        <fullName evidence="1">Uncharacterized protein</fullName>
    </submittedName>
</protein>
<dbReference type="Proteomes" id="UP001165960">
    <property type="component" value="Unassembled WGS sequence"/>
</dbReference>